<proteinExistence type="predicted"/>
<comment type="caution">
    <text evidence="1">The sequence shown here is derived from an EMBL/GenBank/DDBJ whole genome shotgun (WGS) entry which is preliminary data.</text>
</comment>
<accession>A0A7X0U8K3</accession>
<dbReference type="RefSeq" id="WP_184856279.1">
    <property type="nucleotide sequence ID" value="NZ_JACHLK010000002.1"/>
</dbReference>
<sequence>MSGPKVVRVVTREERIDTCETLLRQLDAAISSLKKTAKRFDDTKAHGIAEMTQRRSALRELVANDRFDEAEQGIRQEIAFYQAEKEQAIMRATQAATSARAKSSRQRIAAQMLLEKVAQLAQGEHQGKLDQLRAIAKTESHTDEADRVLAAATRLVTAAVSRGASLLSNQQALANALKGTEVASGPDGAWRVPVTQDQRLVALQERLSQIEVLRDHESASQFSSRLMQLETEPDSPARSMRIDALVLDVVSAAEAIKADAELFSNADLLLSELATTMTGEEEKALQARLSEALESRNVQQVRELTTDATEAIAQARRRVAATARRDAILSGLASLGYQVNESMATSWVEQGRVVLQKPGQATHGLEIASPADAQRLQLRAVAFSESRPSSSDLAAETAWCGEFGKLQTLLAQQSSQLILEKALPVGVVPLKVVQSTSLGSTQATEFRQSVSRHR</sequence>
<dbReference type="Proteomes" id="UP000575083">
    <property type="component" value="Unassembled WGS sequence"/>
</dbReference>
<protein>
    <submittedName>
        <fullName evidence="1">Uncharacterized protein</fullName>
    </submittedName>
</protein>
<organism evidence="1 2">
    <name type="scientific">Acidovorax soli</name>
    <dbReference type="NCBI Taxonomy" id="592050"/>
    <lineage>
        <taxon>Bacteria</taxon>
        <taxon>Pseudomonadati</taxon>
        <taxon>Pseudomonadota</taxon>
        <taxon>Betaproteobacteria</taxon>
        <taxon>Burkholderiales</taxon>
        <taxon>Comamonadaceae</taxon>
        <taxon>Acidovorax</taxon>
    </lineage>
</organism>
<dbReference type="EMBL" id="JACHLK010000002">
    <property type="protein sequence ID" value="MBB6558869.1"/>
    <property type="molecule type" value="Genomic_DNA"/>
</dbReference>
<gene>
    <name evidence="1" type="ORF">HNP48_001533</name>
</gene>
<reference evidence="1 2" key="1">
    <citation type="submission" date="2020-08" db="EMBL/GenBank/DDBJ databases">
        <title>Functional genomics of gut bacteria from endangered species of beetles.</title>
        <authorList>
            <person name="Carlos-Shanley C."/>
        </authorList>
    </citation>
    <scope>NUCLEOTIDE SEQUENCE [LARGE SCALE GENOMIC DNA]</scope>
    <source>
        <strain evidence="1 2">S00198</strain>
    </source>
</reference>
<evidence type="ECO:0000313" key="2">
    <source>
        <dbReference type="Proteomes" id="UP000575083"/>
    </source>
</evidence>
<evidence type="ECO:0000313" key="1">
    <source>
        <dbReference type="EMBL" id="MBB6558869.1"/>
    </source>
</evidence>
<dbReference type="AlphaFoldDB" id="A0A7X0U8K3"/>
<keyword evidence="2" id="KW-1185">Reference proteome</keyword>
<name>A0A7X0U8K3_9BURK</name>